<evidence type="ECO:0000256" key="1">
    <source>
        <dbReference type="SAM" id="MobiDB-lite"/>
    </source>
</evidence>
<comment type="caution">
    <text evidence="3">The sequence shown here is derived from an EMBL/GenBank/DDBJ whole genome shotgun (WGS) entry which is preliminary data.</text>
</comment>
<dbReference type="InterPro" id="IPR043563">
    <property type="entry name" value="Sp110/Sp140/Sp140L-like"/>
</dbReference>
<evidence type="ECO:0000259" key="2">
    <source>
        <dbReference type="PROSITE" id="PS51414"/>
    </source>
</evidence>
<dbReference type="GO" id="GO:0005634">
    <property type="term" value="C:nucleus"/>
    <property type="evidence" value="ECO:0007669"/>
    <property type="project" value="InterPro"/>
</dbReference>
<dbReference type="GO" id="GO:0000981">
    <property type="term" value="F:DNA-binding transcription factor activity, RNA polymerase II-specific"/>
    <property type="evidence" value="ECO:0007669"/>
    <property type="project" value="TreeGrafter"/>
</dbReference>
<dbReference type="AlphaFoldDB" id="A0A5J5MPL6"/>
<dbReference type="InterPro" id="IPR004865">
    <property type="entry name" value="HSR_dom"/>
</dbReference>
<dbReference type="PROSITE" id="PS51414">
    <property type="entry name" value="HSR"/>
    <property type="match status" value="1"/>
</dbReference>
<proteinExistence type="predicted"/>
<feature type="compositionally biased region" description="Polar residues" evidence="1">
    <location>
        <begin position="1"/>
        <end position="18"/>
    </location>
</feature>
<feature type="domain" description="HSR" evidence="2">
    <location>
        <begin position="33"/>
        <end position="149"/>
    </location>
</feature>
<protein>
    <recommendedName>
        <fullName evidence="2">HSR domain-containing protein</fullName>
    </recommendedName>
</protein>
<evidence type="ECO:0000313" key="3">
    <source>
        <dbReference type="EMBL" id="KAB0380678.1"/>
    </source>
</evidence>
<dbReference type="Pfam" id="PF03172">
    <property type="entry name" value="HSR"/>
    <property type="match status" value="1"/>
</dbReference>
<gene>
    <name evidence="3" type="ORF">FD755_008462</name>
</gene>
<dbReference type="Proteomes" id="UP000326062">
    <property type="component" value="Chromosome 3"/>
</dbReference>
<organism evidence="3 4">
    <name type="scientific">Muntiacus reevesi</name>
    <name type="common">Reeves' muntjac</name>
    <name type="synonym">Cervus reevesi</name>
    <dbReference type="NCBI Taxonomy" id="9886"/>
    <lineage>
        <taxon>Eukaryota</taxon>
        <taxon>Metazoa</taxon>
        <taxon>Chordata</taxon>
        <taxon>Craniata</taxon>
        <taxon>Vertebrata</taxon>
        <taxon>Euteleostomi</taxon>
        <taxon>Mammalia</taxon>
        <taxon>Eutheria</taxon>
        <taxon>Laurasiatheria</taxon>
        <taxon>Artiodactyla</taxon>
        <taxon>Ruminantia</taxon>
        <taxon>Pecora</taxon>
        <taxon>Cervidae</taxon>
        <taxon>Muntiacinae</taxon>
        <taxon>Muntiacus</taxon>
    </lineage>
</organism>
<reference evidence="3 4" key="1">
    <citation type="submission" date="2019-06" db="EMBL/GenBank/DDBJ databases">
        <title>Discovery of a novel chromosome fission-fusion reversal in muntjac.</title>
        <authorList>
            <person name="Mudd A.B."/>
            <person name="Bredeson J.V."/>
            <person name="Baum R."/>
            <person name="Hockemeyer D."/>
            <person name="Rokhsar D.S."/>
        </authorList>
    </citation>
    <scope>NUCLEOTIDE SEQUENCE [LARGE SCALE GENOMIC DNA]</scope>
    <source>
        <strain evidence="3">UCam_UCB_Mr</strain>
        <tissue evidence="3">Fibroblast cell line</tissue>
    </source>
</reference>
<keyword evidence="4" id="KW-1185">Reference proteome</keyword>
<accession>A0A5J5MPL6</accession>
<feature type="region of interest" description="Disordered" evidence="1">
    <location>
        <begin position="1"/>
        <end position="36"/>
    </location>
</feature>
<evidence type="ECO:0000313" key="4">
    <source>
        <dbReference type="Proteomes" id="UP000326062"/>
    </source>
</evidence>
<name>A0A5J5MPL6_MUNRE</name>
<dbReference type="PANTHER" id="PTHR46386">
    <property type="entry name" value="NUCLEAR BODY PROTEIN SP140"/>
    <property type="match status" value="1"/>
</dbReference>
<dbReference type="PANTHER" id="PTHR46386:SF8">
    <property type="entry name" value="NUCLEAR BODY PROTEIN SP140"/>
    <property type="match status" value="1"/>
</dbReference>
<sequence>MVKNLPETQETRVQSLGQEESCGEGNGYPLQMITGDQNPEEQHSVEQLCYEFVFTLFKENKVEIANAIPKLFPFLMGLRDRDFISESMYEHFQEACRNLVPVERVMYDVLSELEKKFDKTVLEALFSQVNLKAYPDLLQIRNSFQNGKNLSFGAVRCKLTSPNRVENVQGKASTYPCIGEGQHGKVISGKRNGRLAEPRGYKRERGWKVLEAPPGKRSWRGFLKVGHPVLRNLKFII</sequence>
<dbReference type="EMBL" id="VCEB01000003">
    <property type="protein sequence ID" value="KAB0380678.1"/>
    <property type="molecule type" value="Genomic_DNA"/>
</dbReference>